<proteinExistence type="predicted"/>
<feature type="region of interest" description="Disordered" evidence="1">
    <location>
        <begin position="1"/>
        <end position="217"/>
    </location>
</feature>
<feature type="compositionally biased region" description="Basic and acidic residues" evidence="1">
    <location>
        <begin position="192"/>
        <end position="204"/>
    </location>
</feature>
<dbReference type="RefSeq" id="WP_073884786.1">
    <property type="nucleotide sequence ID" value="NZ_FAUH01000026.1"/>
</dbReference>
<dbReference type="SUPFAM" id="SSF48452">
    <property type="entry name" value="TPR-like"/>
    <property type="match status" value="1"/>
</dbReference>
<name>A0A110BF85_9CORY</name>
<evidence type="ECO:0000313" key="2">
    <source>
        <dbReference type="EMBL" id="CUU67453.1"/>
    </source>
</evidence>
<evidence type="ECO:0000313" key="3">
    <source>
        <dbReference type="Proteomes" id="UP000182498"/>
    </source>
</evidence>
<reference evidence="3" key="1">
    <citation type="submission" date="2015-11" db="EMBL/GenBank/DDBJ databases">
        <authorList>
            <person name="Dugat-Bony E."/>
        </authorList>
    </citation>
    <scope>NUCLEOTIDE SEQUENCE [LARGE SCALE GENOMIC DNA]</scope>
    <source>
        <strain evidence="3">Mu292</strain>
    </source>
</reference>
<gene>
    <name evidence="2" type="ORF">CVAR292_02816</name>
</gene>
<feature type="compositionally biased region" description="Polar residues" evidence="1">
    <location>
        <begin position="1"/>
        <end position="13"/>
    </location>
</feature>
<dbReference type="AlphaFoldDB" id="A0A110BF85"/>
<dbReference type="OrthoDB" id="3215237at2"/>
<keyword evidence="3" id="KW-1185">Reference proteome</keyword>
<dbReference type="EMBL" id="FAUH01000026">
    <property type="protein sequence ID" value="CUU67453.1"/>
    <property type="molecule type" value="Genomic_DNA"/>
</dbReference>
<feature type="compositionally biased region" description="Basic and acidic residues" evidence="1">
    <location>
        <begin position="14"/>
        <end position="160"/>
    </location>
</feature>
<feature type="compositionally biased region" description="Basic and acidic residues" evidence="1">
    <location>
        <begin position="168"/>
        <end position="181"/>
    </location>
</feature>
<dbReference type="Proteomes" id="UP000182498">
    <property type="component" value="Unassembled WGS sequence"/>
</dbReference>
<organism evidence="2 3">
    <name type="scientific">Corynebacterium variabile</name>
    <dbReference type="NCBI Taxonomy" id="1727"/>
    <lineage>
        <taxon>Bacteria</taxon>
        <taxon>Bacillati</taxon>
        <taxon>Actinomycetota</taxon>
        <taxon>Actinomycetes</taxon>
        <taxon>Mycobacteriales</taxon>
        <taxon>Corynebacteriaceae</taxon>
        <taxon>Corynebacterium</taxon>
    </lineage>
</organism>
<dbReference type="Gene3D" id="1.25.40.10">
    <property type="entry name" value="Tetratricopeptide repeat domain"/>
    <property type="match status" value="1"/>
</dbReference>
<protein>
    <recommendedName>
        <fullName evidence="4">TPR-repeat-containing protein</fullName>
    </recommendedName>
</protein>
<sequence length="422" mass="47168">MSESSGTSGSYNNGRDRDRQQRGGDRRPQGDRGGYRGRNDSRGDDRRGGYRGNNDRRDDRRGGYRGSSDRRDDRRDDDRRGGYRGNSERRDDRRGGYNGNRGDDRRDDRRGGYRGNSDRRDDRRGGYNGDRRDGGRDDRRGGYRGNNDRRDDRRGDDRRGGNRGYRGNSRDDNGMRPDGRRRDHHNGPQRSGYRENRVNDRSNEPEIPADISPKELDPAIRQELRSLSKDNADKVAGHLIMAASLMDEDSAKALAHARAAKERGGRVSITRETLGIAAYHAGEWKEALTELRAARRMAGGPGLLAVMADCERGLNHPDKAIELGTSEEAAELDPEQRAELAIVIAGAHHDLKQMDDALLVLEPETAASDLPEVTALRVTYAYADALALTGRTDDARSWFTKASKLDVHGVLDADDRLAELSE</sequence>
<evidence type="ECO:0008006" key="4">
    <source>
        <dbReference type="Google" id="ProtNLM"/>
    </source>
</evidence>
<accession>A0A110BF85</accession>
<dbReference type="InterPro" id="IPR011990">
    <property type="entry name" value="TPR-like_helical_dom_sf"/>
</dbReference>
<evidence type="ECO:0000256" key="1">
    <source>
        <dbReference type="SAM" id="MobiDB-lite"/>
    </source>
</evidence>